<gene>
    <name evidence="3" type="ORF">LARSCL_LOCUS18296</name>
</gene>
<dbReference type="GO" id="GO:0001667">
    <property type="term" value="P:ameboidal-type cell migration"/>
    <property type="evidence" value="ECO:0007669"/>
    <property type="project" value="UniProtKB-ARBA"/>
</dbReference>
<dbReference type="SUPFAM" id="SSF52540">
    <property type="entry name" value="P-loop containing nucleoside triphosphate hydrolases"/>
    <property type="match status" value="1"/>
</dbReference>
<evidence type="ECO:0008006" key="5">
    <source>
        <dbReference type="Google" id="ProtNLM"/>
    </source>
</evidence>
<dbReference type="GO" id="GO:0003924">
    <property type="term" value="F:GTPase activity"/>
    <property type="evidence" value="ECO:0007669"/>
    <property type="project" value="InterPro"/>
</dbReference>
<dbReference type="GO" id="GO:0035099">
    <property type="term" value="P:hemocyte migration"/>
    <property type="evidence" value="ECO:0007669"/>
    <property type="project" value="UniProtKB-ARBA"/>
</dbReference>
<dbReference type="Proteomes" id="UP001497382">
    <property type="component" value="Unassembled WGS sequence"/>
</dbReference>
<dbReference type="InterPro" id="IPR027417">
    <property type="entry name" value="P-loop_NTPase"/>
</dbReference>
<dbReference type="GO" id="GO:0007264">
    <property type="term" value="P:small GTPase-mediated signal transduction"/>
    <property type="evidence" value="ECO:0007669"/>
    <property type="project" value="InterPro"/>
</dbReference>
<comment type="caution">
    <text evidence="3">The sequence shown here is derived from an EMBL/GenBank/DDBJ whole genome shotgun (WGS) entry which is preliminary data.</text>
</comment>
<evidence type="ECO:0000256" key="2">
    <source>
        <dbReference type="ARBA" id="ARBA00023134"/>
    </source>
</evidence>
<dbReference type="InterPro" id="IPR001806">
    <property type="entry name" value="Small_GTPase"/>
</dbReference>
<evidence type="ECO:0000256" key="1">
    <source>
        <dbReference type="ARBA" id="ARBA00022741"/>
    </source>
</evidence>
<dbReference type="Gene3D" id="3.40.50.300">
    <property type="entry name" value="P-loop containing nucleotide triphosphate hydrolases"/>
    <property type="match status" value="1"/>
</dbReference>
<keyword evidence="4" id="KW-1185">Reference proteome</keyword>
<dbReference type="GO" id="GO:0003006">
    <property type="term" value="P:developmental process involved in reproduction"/>
    <property type="evidence" value="ECO:0007669"/>
    <property type="project" value="UniProtKB-ARBA"/>
</dbReference>
<evidence type="ECO:0000313" key="3">
    <source>
        <dbReference type="EMBL" id="CAL1293613.1"/>
    </source>
</evidence>
<proteinExistence type="predicted"/>
<dbReference type="GO" id="GO:0022412">
    <property type="term" value="P:cellular process involved in reproduction in multicellular organism"/>
    <property type="evidence" value="ECO:0007669"/>
    <property type="project" value="UniProtKB-ARBA"/>
</dbReference>
<accession>A0AAV2BEA2</accession>
<evidence type="ECO:0000313" key="4">
    <source>
        <dbReference type="Proteomes" id="UP001497382"/>
    </source>
</evidence>
<dbReference type="PROSITE" id="PS51419">
    <property type="entry name" value="RAB"/>
    <property type="match status" value="1"/>
</dbReference>
<dbReference type="AlphaFoldDB" id="A0AAV2BEA2"/>
<protein>
    <recommendedName>
        <fullName evidence="5">Rho GTPase</fullName>
    </recommendedName>
</protein>
<dbReference type="EMBL" id="CAXIEN010000331">
    <property type="protein sequence ID" value="CAL1293613.1"/>
    <property type="molecule type" value="Genomic_DNA"/>
</dbReference>
<reference evidence="3 4" key="1">
    <citation type="submission" date="2024-04" db="EMBL/GenBank/DDBJ databases">
        <authorList>
            <person name="Rising A."/>
            <person name="Reimegard J."/>
            <person name="Sonavane S."/>
            <person name="Akerstrom W."/>
            <person name="Nylinder S."/>
            <person name="Hedman E."/>
            <person name="Kallberg Y."/>
        </authorList>
    </citation>
    <scope>NUCLEOTIDE SEQUENCE [LARGE SCALE GENOMIC DNA]</scope>
</reference>
<dbReference type="PRINTS" id="PR00449">
    <property type="entry name" value="RASTRNSFRMNG"/>
</dbReference>
<dbReference type="SMART" id="SM00173">
    <property type="entry name" value="RAS"/>
    <property type="match status" value="1"/>
</dbReference>
<organism evidence="3 4">
    <name type="scientific">Larinioides sclopetarius</name>
    <dbReference type="NCBI Taxonomy" id="280406"/>
    <lineage>
        <taxon>Eukaryota</taxon>
        <taxon>Metazoa</taxon>
        <taxon>Ecdysozoa</taxon>
        <taxon>Arthropoda</taxon>
        <taxon>Chelicerata</taxon>
        <taxon>Arachnida</taxon>
        <taxon>Araneae</taxon>
        <taxon>Araneomorphae</taxon>
        <taxon>Entelegynae</taxon>
        <taxon>Araneoidea</taxon>
        <taxon>Araneidae</taxon>
        <taxon>Larinioides</taxon>
    </lineage>
</organism>
<sequence>MTTKKEDSCIRNDSNDRKSVKILILGDFGIGKTSIIKTYLELDYTPDDEENIFEEYRARIKYNGNEIDVGLYDSSPGPSAPERRKCYPSDVNTVLICFSIPHHESLKSVYNLWIHEVRAHYGKLMPIFLVGLRSDLRLFKSHIDGSHIHFDFRMVEKSEAEDIYIKYHFHGDYMECSAYDRSSVVNVINEAFFAAMRD</sequence>
<dbReference type="InterPro" id="IPR003578">
    <property type="entry name" value="Small_GTPase_Rho"/>
</dbReference>
<dbReference type="SMART" id="SM00174">
    <property type="entry name" value="RHO"/>
    <property type="match status" value="1"/>
</dbReference>
<dbReference type="PROSITE" id="PS51420">
    <property type="entry name" value="RHO"/>
    <property type="match status" value="1"/>
</dbReference>
<dbReference type="GO" id="GO:0035006">
    <property type="term" value="P:melanization defense response"/>
    <property type="evidence" value="ECO:0007669"/>
    <property type="project" value="UniProtKB-ARBA"/>
</dbReference>
<dbReference type="SMART" id="SM00175">
    <property type="entry name" value="RAB"/>
    <property type="match status" value="1"/>
</dbReference>
<keyword evidence="2" id="KW-0342">GTP-binding</keyword>
<dbReference type="PANTHER" id="PTHR24072">
    <property type="entry name" value="RHO FAMILY GTPASE"/>
    <property type="match status" value="1"/>
</dbReference>
<name>A0AAV2BEA2_9ARAC</name>
<dbReference type="Pfam" id="PF00071">
    <property type="entry name" value="Ras"/>
    <property type="match status" value="1"/>
</dbReference>
<dbReference type="GO" id="GO:0005525">
    <property type="term" value="F:GTP binding"/>
    <property type="evidence" value="ECO:0007669"/>
    <property type="project" value="UniProtKB-KW"/>
</dbReference>
<keyword evidence="1" id="KW-0547">Nucleotide-binding</keyword>